<sequence>MSIFIEASGKPQRPKFQEFCRRAARYAALAKTSPFLFVTLTNSAERLMLEAIAEKLLRITPPELVLACRYLTEVGEADARSVAPAGGQQRGVVIVRKLLD</sequence>
<dbReference type="Proteomes" id="UP000045706">
    <property type="component" value="Unassembled WGS sequence"/>
</dbReference>
<accession>A0A0G4L8F5</accession>
<proteinExistence type="predicted"/>
<evidence type="ECO:0000313" key="2">
    <source>
        <dbReference type="Proteomes" id="UP000045706"/>
    </source>
</evidence>
<dbReference type="EMBL" id="CVQI01008890">
    <property type="protein sequence ID" value="CRK18287.1"/>
    <property type="molecule type" value="Genomic_DNA"/>
</dbReference>
<evidence type="ECO:0000313" key="1">
    <source>
        <dbReference type="EMBL" id="CRK18287.1"/>
    </source>
</evidence>
<reference evidence="2" key="1">
    <citation type="submission" date="2015-05" db="EMBL/GenBank/DDBJ databases">
        <authorList>
            <person name="Fogelqvist Johan"/>
        </authorList>
    </citation>
    <scope>NUCLEOTIDE SEQUENCE [LARGE SCALE GENOMIC DNA]</scope>
</reference>
<name>A0A0G4L8F5_VERLO</name>
<protein>
    <submittedName>
        <fullName evidence="1">Uncharacterized protein</fullName>
    </submittedName>
</protein>
<gene>
    <name evidence="1" type="ORF">BN1723_002434</name>
</gene>
<organism evidence="1 2">
    <name type="scientific">Verticillium longisporum</name>
    <name type="common">Verticillium dahliae var. longisporum</name>
    <dbReference type="NCBI Taxonomy" id="100787"/>
    <lineage>
        <taxon>Eukaryota</taxon>
        <taxon>Fungi</taxon>
        <taxon>Dikarya</taxon>
        <taxon>Ascomycota</taxon>
        <taxon>Pezizomycotina</taxon>
        <taxon>Sordariomycetes</taxon>
        <taxon>Hypocreomycetidae</taxon>
        <taxon>Glomerellales</taxon>
        <taxon>Plectosphaerellaceae</taxon>
        <taxon>Verticillium</taxon>
    </lineage>
</organism>
<dbReference type="AlphaFoldDB" id="A0A0G4L8F5"/>